<feature type="compositionally biased region" description="Pro residues" evidence="1">
    <location>
        <begin position="1"/>
        <end position="11"/>
    </location>
</feature>
<keyword evidence="2" id="KW-0472">Membrane</keyword>
<keyword evidence="2" id="KW-1133">Transmembrane helix</keyword>
<evidence type="ECO:0000313" key="4">
    <source>
        <dbReference type="Proteomes" id="UP001310594"/>
    </source>
</evidence>
<sequence length="592" mass="64778">MAIFTTPPPASQDPQSSLRLPAQKRISAPTAARLSTITESSQPKGILRPTSSSTRPTVSRGTSRSGPPAYTWVPEAINDDEDLQAPVEGEKVAELRRNGSGQHGRTRGGWGRILLIVGIILAAIALAVGLGVGLTRKKHKQQEDSSSQPAGTTPDVGQVEQQFPLGEYSFITALRTVATNCTSNAATWRCYPYSVFDPAESSTNTSSLATFNWIVSNTSATYATNETSGDAPSNLTISSTNNPFSITFSNQSLNYVPGSTNNASAARYEFSFTQQKSVIPSSSILSSGAAAICYYNATTFTGTLYLNANRTFPDESLGDQTGLGAYTPWPYAVGITQTSQGGDGVPDCYQSVNGGVGQRILTATTPEPEDTWQDAPDAVSQGGSNLKAYLLTISLKLRKLIYEKVFEQSFGEVQVAIAWGTPLVTAVNLLEVAAPDKALLLTSRQMYIEAHALYRSMYRRFWRETDFYMRCPEPGTPRNPICVNFTEEDLAQIRHLRCFAHPGSVGNFPLGEWDLVRASRREWRVLRFMDIIYSADPELVLEYDGLLGLNGKMQYKAACEDAKSTEDFVGITRRELWRLGGSWLDMREREHA</sequence>
<evidence type="ECO:0000256" key="1">
    <source>
        <dbReference type="SAM" id="MobiDB-lite"/>
    </source>
</evidence>
<dbReference type="EMBL" id="JAVRQU010000013">
    <property type="protein sequence ID" value="KAK5695867.1"/>
    <property type="molecule type" value="Genomic_DNA"/>
</dbReference>
<feature type="compositionally biased region" description="Polar residues" evidence="1">
    <location>
        <begin position="33"/>
        <end position="43"/>
    </location>
</feature>
<evidence type="ECO:0000256" key="2">
    <source>
        <dbReference type="SAM" id="Phobius"/>
    </source>
</evidence>
<protein>
    <submittedName>
        <fullName evidence="3">Uncharacterized protein</fullName>
    </submittedName>
</protein>
<comment type="caution">
    <text evidence="3">The sequence shown here is derived from an EMBL/GenBank/DDBJ whole genome shotgun (WGS) entry which is preliminary data.</text>
</comment>
<accession>A0AAN8A061</accession>
<dbReference type="AlphaFoldDB" id="A0AAN8A061"/>
<proteinExistence type="predicted"/>
<gene>
    <name evidence="3" type="ORF">LTR97_008287</name>
</gene>
<keyword evidence="2" id="KW-0812">Transmembrane</keyword>
<name>A0AAN8A061_9PEZI</name>
<organism evidence="3 4">
    <name type="scientific">Elasticomyces elasticus</name>
    <dbReference type="NCBI Taxonomy" id="574655"/>
    <lineage>
        <taxon>Eukaryota</taxon>
        <taxon>Fungi</taxon>
        <taxon>Dikarya</taxon>
        <taxon>Ascomycota</taxon>
        <taxon>Pezizomycotina</taxon>
        <taxon>Dothideomycetes</taxon>
        <taxon>Dothideomycetidae</taxon>
        <taxon>Mycosphaerellales</taxon>
        <taxon>Teratosphaeriaceae</taxon>
        <taxon>Elasticomyces</taxon>
    </lineage>
</organism>
<reference evidence="3" key="1">
    <citation type="submission" date="2023-08" db="EMBL/GenBank/DDBJ databases">
        <title>Black Yeasts Isolated from many extreme environments.</title>
        <authorList>
            <person name="Coleine C."/>
            <person name="Stajich J.E."/>
            <person name="Selbmann L."/>
        </authorList>
    </citation>
    <scope>NUCLEOTIDE SEQUENCE</scope>
    <source>
        <strain evidence="3">CCFEE 5810</strain>
    </source>
</reference>
<feature type="transmembrane region" description="Helical" evidence="2">
    <location>
        <begin position="113"/>
        <end position="134"/>
    </location>
</feature>
<feature type="compositionally biased region" description="Low complexity" evidence="1">
    <location>
        <begin position="48"/>
        <end position="66"/>
    </location>
</feature>
<evidence type="ECO:0000313" key="3">
    <source>
        <dbReference type="EMBL" id="KAK5695867.1"/>
    </source>
</evidence>
<dbReference type="Proteomes" id="UP001310594">
    <property type="component" value="Unassembled WGS sequence"/>
</dbReference>
<feature type="region of interest" description="Disordered" evidence="1">
    <location>
        <begin position="1"/>
        <end position="82"/>
    </location>
</feature>